<reference evidence="1" key="1">
    <citation type="journal article" date="2020" name="mSystems">
        <title>Genome- and Community-Level Interaction Insights into Carbon Utilization and Element Cycling Functions of Hydrothermarchaeota in Hydrothermal Sediment.</title>
        <authorList>
            <person name="Zhou Z."/>
            <person name="Liu Y."/>
            <person name="Xu W."/>
            <person name="Pan J."/>
            <person name="Luo Z.H."/>
            <person name="Li M."/>
        </authorList>
    </citation>
    <scope>NUCLEOTIDE SEQUENCE [LARGE SCALE GENOMIC DNA]</scope>
    <source>
        <strain evidence="1">SpSt-642</strain>
    </source>
</reference>
<sequence length="208" mass="23905">MNWKLVLVISVAVALAISIMFATYTPITKHGVEETNTITINQTTIETTSTETVTETKPLFRTKPLTTSMEEVVNVCELDVIDITVVLRSNVTRGEYEEFIVISGYVSIRRKIYEQGVELLVKKIIIDNPNDYYKRGFEILAEGLAKIYEEPRTVPWGYSLRESIRIETPYYDEIWNEFQPGSKHKVTIVYIYYGEECVVEAEFEILPG</sequence>
<gene>
    <name evidence="1" type="ORF">ENU14_02595</name>
</gene>
<name>A0A7C4D6Z7_STAMA</name>
<comment type="caution">
    <text evidence="1">The sequence shown here is derived from an EMBL/GenBank/DDBJ whole genome shotgun (WGS) entry which is preliminary data.</text>
</comment>
<protein>
    <submittedName>
        <fullName evidence="1">Uncharacterized protein</fullName>
    </submittedName>
</protein>
<accession>A0A7C4D6Z7</accession>
<dbReference type="EMBL" id="DTBJ01000018">
    <property type="protein sequence ID" value="HGM58461.1"/>
    <property type="molecule type" value="Genomic_DNA"/>
</dbReference>
<organism evidence="1">
    <name type="scientific">Staphylothermus marinus</name>
    <dbReference type="NCBI Taxonomy" id="2280"/>
    <lineage>
        <taxon>Archaea</taxon>
        <taxon>Thermoproteota</taxon>
        <taxon>Thermoprotei</taxon>
        <taxon>Desulfurococcales</taxon>
        <taxon>Desulfurococcaceae</taxon>
        <taxon>Staphylothermus</taxon>
    </lineage>
</organism>
<evidence type="ECO:0000313" key="1">
    <source>
        <dbReference type="EMBL" id="HGM58461.1"/>
    </source>
</evidence>
<dbReference type="AlphaFoldDB" id="A0A7C4D6Z7"/>
<proteinExistence type="predicted"/>